<dbReference type="AlphaFoldDB" id="M6D7H4"/>
<evidence type="ECO:0000313" key="3">
    <source>
        <dbReference type="Proteomes" id="UP000011988"/>
    </source>
</evidence>
<name>M6D7H4_9LEPT</name>
<accession>M6D7H4</accession>
<keyword evidence="1" id="KW-0812">Transmembrane</keyword>
<proteinExistence type="predicted"/>
<keyword evidence="1" id="KW-1133">Transmembrane helix</keyword>
<dbReference type="Proteomes" id="UP000011988">
    <property type="component" value="Unassembled WGS sequence"/>
</dbReference>
<sequence>MIAKSIHSILKRLGILKKRCFHFWSRTDKDRSSNDDIIFPALLFLIGASTVLWEEALQEKDPSNKLKLIFLIYGLQIVSFLLLRPVLRSILKVEQSLSIQKYILF</sequence>
<dbReference type="EMBL" id="ANIK01000050">
    <property type="protein sequence ID" value="EMJ94480.1"/>
    <property type="molecule type" value="Genomic_DNA"/>
</dbReference>
<feature type="non-terminal residue" evidence="2">
    <location>
        <position position="105"/>
    </location>
</feature>
<comment type="caution">
    <text evidence="2">The sequence shown here is derived from an EMBL/GenBank/DDBJ whole genome shotgun (WGS) entry which is preliminary data.</text>
</comment>
<reference evidence="2 3" key="1">
    <citation type="submission" date="2013-01" db="EMBL/GenBank/DDBJ databases">
        <authorList>
            <person name="Harkins D.M."/>
            <person name="Durkin A.S."/>
            <person name="Brinkac L.M."/>
            <person name="Haft D.H."/>
            <person name="Selengut J.D."/>
            <person name="Sanka R."/>
            <person name="DePew J."/>
            <person name="Purushe J."/>
            <person name="Galloway R.L."/>
            <person name="Vinetz J.M."/>
            <person name="Sutton G.G."/>
            <person name="Nierman W.C."/>
            <person name="Fouts D.E."/>
        </authorList>
    </citation>
    <scope>NUCLEOTIDE SEQUENCE [LARGE SCALE GENOMIC DNA]</scope>
    <source>
        <strain evidence="2 3">79601</strain>
    </source>
</reference>
<feature type="transmembrane region" description="Helical" evidence="1">
    <location>
        <begin position="68"/>
        <end position="87"/>
    </location>
</feature>
<keyword evidence="1" id="KW-0472">Membrane</keyword>
<feature type="transmembrane region" description="Helical" evidence="1">
    <location>
        <begin position="37"/>
        <end position="56"/>
    </location>
</feature>
<gene>
    <name evidence="2" type="ORF">LEP1GSC194_1115</name>
</gene>
<evidence type="ECO:0000256" key="1">
    <source>
        <dbReference type="SAM" id="Phobius"/>
    </source>
</evidence>
<evidence type="ECO:0000313" key="2">
    <source>
        <dbReference type="EMBL" id="EMJ94480.1"/>
    </source>
</evidence>
<organism evidence="2 3">
    <name type="scientific">Leptospira alstonii serovar Sichuan str. 79601</name>
    <dbReference type="NCBI Taxonomy" id="1218565"/>
    <lineage>
        <taxon>Bacteria</taxon>
        <taxon>Pseudomonadati</taxon>
        <taxon>Spirochaetota</taxon>
        <taxon>Spirochaetia</taxon>
        <taxon>Leptospirales</taxon>
        <taxon>Leptospiraceae</taxon>
        <taxon>Leptospira</taxon>
    </lineage>
</organism>
<protein>
    <submittedName>
        <fullName evidence="2">Uncharacterized protein</fullName>
    </submittedName>
</protein>